<sequence length="290" mass="32699">MKTVTTVKDLRAFLRPLRDRRIGLVPTMGYLHEGHVSLIRKAREECDVVVLSVFVNPLQFGPGEDYERYPRDLERDAKIAEQAGVDFLFAPSVEEMYPQTPLTKVTVSRLTDRLCGASRPGHFDGVATVVTKLFHIVEPDRAYFGMKDAQQVAVVEQMVRDLHFPVTVVPCPTVREKDGLAVSSRNVYLSEEERKQATVLSAGLREVAEKVKRGEMTRASQAIEYLKRRISSKPLARIDYVDVLAYPELTPVEELKGRRVIVAVAVRFGSTRLIDNTILDEKEETPCSAR</sequence>
<feature type="binding site" evidence="8">
    <location>
        <position position="151"/>
    </location>
    <ligand>
        <name>(R)-pantoate</name>
        <dbReference type="ChEBI" id="CHEBI:15980"/>
    </ligand>
</feature>
<dbReference type="FunFam" id="3.30.1300.10:FF:000001">
    <property type="entry name" value="Pantothenate synthetase"/>
    <property type="match status" value="1"/>
</dbReference>
<dbReference type="GO" id="GO:0004592">
    <property type="term" value="F:pantoate-beta-alanine ligase activity"/>
    <property type="evidence" value="ECO:0007669"/>
    <property type="project" value="UniProtKB-UniRule"/>
</dbReference>
<feature type="active site" description="Proton donor" evidence="8">
    <location>
        <position position="35"/>
    </location>
</feature>
<dbReference type="SUPFAM" id="SSF52374">
    <property type="entry name" value="Nucleotidylyl transferase"/>
    <property type="match status" value="1"/>
</dbReference>
<dbReference type="Gene3D" id="3.40.50.620">
    <property type="entry name" value="HUPs"/>
    <property type="match status" value="1"/>
</dbReference>
<dbReference type="GO" id="GO:0005524">
    <property type="term" value="F:ATP binding"/>
    <property type="evidence" value="ECO:0007669"/>
    <property type="project" value="UniProtKB-KW"/>
</dbReference>
<dbReference type="InterPro" id="IPR014729">
    <property type="entry name" value="Rossmann-like_a/b/a_fold"/>
</dbReference>
<dbReference type="Pfam" id="PF02569">
    <property type="entry name" value="Pantoate_ligase"/>
    <property type="match status" value="1"/>
</dbReference>
<dbReference type="InterPro" id="IPR003721">
    <property type="entry name" value="Pantoate_ligase"/>
</dbReference>
<dbReference type="HAMAP" id="MF_00158">
    <property type="entry name" value="PanC"/>
    <property type="match status" value="1"/>
</dbReference>
<evidence type="ECO:0000256" key="5">
    <source>
        <dbReference type="ARBA" id="ARBA00022741"/>
    </source>
</evidence>
<keyword evidence="10" id="KW-1185">Reference proteome</keyword>
<proteinExistence type="inferred from homology"/>
<keyword evidence="5 8" id="KW-0547">Nucleotide-binding</keyword>
<dbReference type="OrthoDB" id="9773087at2"/>
<dbReference type="InterPro" id="IPR004821">
    <property type="entry name" value="Cyt_trans-like"/>
</dbReference>
<feature type="binding site" evidence="8">
    <location>
        <position position="59"/>
    </location>
    <ligand>
        <name>(R)-pantoate</name>
        <dbReference type="ChEBI" id="CHEBI:15980"/>
    </ligand>
</feature>
<feature type="binding site" evidence="8">
    <location>
        <position position="174"/>
    </location>
    <ligand>
        <name>ATP</name>
        <dbReference type="ChEBI" id="CHEBI:30616"/>
    </ligand>
</feature>
<comment type="catalytic activity">
    <reaction evidence="7 8">
        <text>(R)-pantoate + beta-alanine + ATP = (R)-pantothenate + AMP + diphosphate + H(+)</text>
        <dbReference type="Rhea" id="RHEA:10912"/>
        <dbReference type="ChEBI" id="CHEBI:15378"/>
        <dbReference type="ChEBI" id="CHEBI:15980"/>
        <dbReference type="ChEBI" id="CHEBI:29032"/>
        <dbReference type="ChEBI" id="CHEBI:30616"/>
        <dbReference type="ChEBI" id="CHEBI:33019"/>
        <dbReference type="ChEBI" id="CHEBI:57966"/>
        <dbReference type="ChEBI" id="CHEBI:456215"/>
        <dbReference type="EC" id="6.3.2.1"/>
    </reaction>
</comment>
<dbReference type="PANTHER" id="PTHR21299:SF1">
    <property type="entry name" value="PANTOATE--BETA-ALANINE LIGASE"/>
    <property type="match status" value="1"/>
</dbReference>
<keyword evidence="3 8" id="KW-0436">Ligase</keyword>
<accession>A0A1I2L9P8</accession>
<dbReference type="NCBIfam" id="TIGR00125">
    <property type="entry name" value="cyt_tran_rel"/>
    <property type="match status" value="1"/>
</dbReference>
<feature type="binding site" evidence="8">
    <location>
        <position position="59"/>
    </location>
    <ligand>
        <name>beta-alanine</name>
        <dbReference type="ChEBI" id="CHEBI:57966"/>
    </ligand>
</feature>
<feature type="binding site" evidence="8">
    <location>
        <begin position="182"/>
        <end position="185"/>
    </location>
    <ligand>
        <name>ATP</name>
        <dbReference type="ChEBI" id="CHEBI:30616"/>
    </ligand>
</feature>
<evidence type="ECO:0000256" key="2">
    <source>
        <dbReference type="ARBA" id="ARBA00009256"/>
    </source>
</evidence>
<comment type="subcellular location">
    <subcellularLocation>
        <location evidence="8">Cytoplasm</location>
    </subcellularLocation>
</comment>
<keyword evidence="6 8" id="KW-0067">ATP-binding</keyword>
<dbReference type="EC" id="6.3.2.1" evidence="8"/>
<evidence type="ECO:0000256" key="8">
    <source>
        <dbReference type="HAMAP-Rule" id="MF_00158"/>
    </source>
</evidence>
<evidence type="ECO:0000256" key="3">
    <source>
        <dbReference type="ARBA" id="ARBA00022598"/>
    </source>
</evidence>
<dbReference type="CDD" id="cd00560">
    <property type="entry name" value="PanC"/>
    <property type="match status" value="1"/>
</dbReference>
<evidence type="ECO:0000256" key="1">
    <source>
        <dbReference type="ARBA" id="ARBA00004990"/>
    </source>
</evidence>
<dbReference type="NCBIfam" id="TIGR00018">
    <property type="entry name" value="panC"/>
    <property type="match status" value="1"/>
</dbReference>
<comment type="pathway">
    <text evidence="1 8">Cofactor biosynthesis; (R)-pantothenate biosynthesis; (R)-pantothenate from (R)-pantoate and beta-alanine: step 1/1.</text>
</comment>
<evidence type="ECO:0000256" key="6">
    <source>
        <dbReference type="ARBA" id="ARBA00022840"/>
    </source>
</evidence>
<gene>
    <name evidence="8" type="primary">panC</name>
    <name evidence="9" type="ORF">SAMN04488025_104183</name>
</gene>
<feature type="binding site" evidence="8">
    <location>
        <begin position="145"/>
        <end position="148"/>
    </location>
    <ligand>
        <name>ATP</name>
        <dbReference type="ChEBI" id="CHEBI:30616"/>
    </ligand>
</feature>
<evidence type="ECO:0000256" key="7">
    <source>
        <dbReference type="ARBA" id="ARBA00048258"/>
    </source>
</evidence>
<keyword evidence="8" id="KW-0963">Cytoplasm</keyword>
<dbReference type="InterPro" id="IPR042176">
    <property type="entry name" value="Pantoate_ligase_C"/>
</dbReference>
<reference evidence="9 10" key="1">
    <citation type="submission" date="2016-10" db="EMBL/GenBank/DDBJ databases">
        <authorList>
            <person name="de Groot N.N."/>
        </authorList>
    </citation>
    <scope>NUCLEOTIDE SEQUENCE [LARGE SCALE GENOMIC DNA]</scope>
    <source>
        <strain evidence="9 10">DSM 44945</strain>
    </source>
</reference>
<protein>
    <recommendedName>
        <fullName evidence="8">Pantothenate synthetase</fullName>
        <shortName evidence="8">PS</shortName>
        <ecNumber evidence="8">6.3.2.1</ecNumber>
    </recommendedName>
    <alternativeName>
        <fullName evidence="8">Pantoate--beta-alanine ligase</fullName>
    </alternativeName>
    <alternativeName>
        <fullName evidence="8">Pantoate-activating enzyme</fullName>
    </alternativeName>
</protein>
<dbReference type="RefSeq" id="WP_092035972.1">
    <property type="nucleotide sequence ID" value="NZ_FOOK01000004.1"/>
</dbReference>
<dbReference type="FunFam" id="3.40.50.620:FF:000013">
    <property type="entry name" value="Pantothenate synthetase"/>
    <property type="match status" value="1"/>
</dbReference>
<evidence type="ECO:0000313" key="10">
    <source>
        <dbReference type="Proteomes" id="UP000198661"/>
    </source>
</evidence>
<keyword evidence="4 8" id="KW-0566">Pantothenate biosynthesis</keyword>
<dbReference type="GO" id="GO:0015940">
    <property type="term" value="P:pantothenate biosynthetic process"/>
    <property type="evidence" value="ECO:0007669"/>
    <property type="project" value="UniProtKB-UniRule"/>
</dbReference>
<name>A0A1I2L9P8_9BACL</name>
<dbReference type="GO" id="GO:0005829">
    <property type="term" value="C:cytosol"/>
    <property type="evidence" value="ECO:0007669"/>
    <property type="project" value="TreeGrafter"/>
</dbReference>
<dbReference type="STRING" id="201973.SAMN04488025_104183"/>
<dbReference type="EMBL" id="FOOK01000004">
    <property type="protein sequence ID" value="SFF76092.1"/>
    <property type="molecule type" value="Genomic_DNA"/>
</dbReference>
<dbReference type="PANTHER" id="PTHR21299">
    <property type="entry name" value="CYTIDYLATE KINASE/PANTOATE-BETA-ALANINE LIGASE"/>
    <property type="match status" value="1"/>
</dbReference>
<dbReference type="Proteomes" id="UP000198661">
    <property type="component" value="Unassembled WGS sequence"/>
</dbReference>
<dbReference type="UniPathway" id="UPA00028">
    <property type="reaction ID" value="UER00005"/>
</dbReference>
<feature type="binding site" evidence="8">
    <location>
        <begin position="28"/>
        <end position="35"/>
    </location>
    <ligand>
        <name>ATP</name>
        <dbReference type="ChEBI" id="CHEBI:30616"/>
    </ligand>
</feature>
<comment type="miscellaneous">
    <text evidence="8">The reaction proceeds by a bi uni uni bi ping pong mechanism.</text>
</comment>
<comment type="function">
    <text evidence="8">Catalyzes the condensation of pantoate with beta-alanine in an ATP-dependent reaction via a pantoyl-adenylate intermediate.</text>
</comment>
<dbReference type="AlphaFoldDB" id="A0A1I2L9P8"/>
<dbReference type="Gene3D" id="3.30.1300.10">
    <property type="entry name" value="Pantoate-beta-alanine ligase, C-terminal domain"/>
    <property type="match status" value="1"/>
</dbReference>
<comment type="subunit">
    <text evidence="8">Homodimer.</text>
</comment>
<evidence type="ECO:0000256" key="4">
    <source>
        <dbReference type="ARBA" id="ARBA00022655"/>
    </source>
</evidence>
<comment type="similarity">
    <text evidence="2 8">Belongs to the pantothenate synthetase family.</text>
</comment>
<organism evidence="9 10">
    <name type="scientific">Planifilum fulgidum</name>
    <dbReference type="NCBI Taxonomy" id="201973"/>
    <lineage>
        <taxon>Bacteria</taxon>
        <taxon>Bacillati</taxon>
        <taxon>Bacillota</taxon>
        <taxon>Bacilli</taxon>
        <taxon>Bacillales</taxon>
        <taxon>Thermoactinomycetaceae</taxon>
        <taxon>Planifilum</taxon>
    </lineage>
</organism>
<evidence type="ECO:0000313" key="9">
    <source>
        <dbReference type="EMBL" id="SFF76092.1"/>
    </source>
</evidence>